<feature type="compositionally biased region" description="Low complexity" evidence="2">
    <location>
        <begin position="600"/>
        <end position="614"/>
    </location>
</feature>
<feature type="compositionally biased region" description="Gly residues" evidence="2">
    <location>
        <begin position="275"/>
        <end position="291"/>
    </location>
</feature>
<dbReference type="InterPro" id="IPR009738">
    <property type="entry name" value="BAT2_N"/>
</dbReference>
<dbReference type="GO" id="GO:0030154">
    <property type="term" value="P:cell differentiation"/>
    <property type="evidence" value="ECO:0007669"/>
    <property type="project" value="TreeGrafter"/>
</dbReference>
<feature type="domain" description="BAT2 N-terminal" evidence="3">
    <location>
        <begin position="1"/>
        <end position="177"/>
    </location>
</feature>
<feature type="compositionally biased region" description="Gly residues" evidence="2">
    <location>
        <begin position="861"/>
        <end position="871"/>
    </location>
</feature>
<feature type="compositionally biased region" description="Basic and acidic residues" evidence="2">
    <location>
        <begin position="686"/>
        <end position="719"/>
    </location>
</feature>
<feature type="compositionally biased region" description="Basic and acidic residues" evidence="2">
    <location>
        <begin position="903"/>
        <end position="929"/>
    </location>
</feature>
<feature type="compositionally biased region" description="Gly residues" evidence="2">
    <location>
        <begin position="1085"/>
        <end position="1103"/>
    </location>
</feature>
<proteinExistence type="predicted"/>
<dbReference type="Proteomes" id="UP000001292">
    <property type="component" value="Unassembled WGS sequence"/>
</dbReference>
<dbReference type="AlphaFoldDB" id="B4IDQ9"/>
<feature type="compositionally biased region" description="Polar residues" evidence="2">
    <location>
        <begin position="224"/>
        <end position="236"/>
    </location>
</feature>
<dbReference type="Pfam" id="PF07001">
    <property type="entry name" value="BAT2_N"/>
    <property type="match status" value="1"/>
</dbReference>
<dbReference type="KEGG" id="dse:6617556"/>
<feature type="compositionally biased region" description="Low complexity" evidence="2">
    <location>
        <begin position="822"/>
        <end position="854"/>
    </location>
</feature>
<feature type="compositionally biased region" description="Low complexity" evidence="2">
    <location>
        <begin position="133"/>
        <end position="152"/>
    </location>
</feature>
<accession>B4IDQ9</accession>
<feature type="compositionally biased region" description="Basic and acidic residues" evidence="2">
    <location>
        <begin position="552"/>
        <end position="584"/>
    </location>
</feature>
<feature type="compositionally biased region" description="Gly residues" evidence="2">
    <location>
        <begin position="92"/>
        <end position="102"/>
    </location>
</feature>
<dbReference type="PANTHER" id="PTHR14038:SF0">
    <property type="entry name" value="LP18708P"/>
    <property type="match status" value="1"/>
</dbReference>
<dbReference type="STRING" id="7238.B4IDQ9"/>
<dbReference type="OMA" id="DRDRISH"/>
<protein>
    <submittedName>
        <fullName evidence="4">GM11310</fullName>
    </submittedName>
</protein>
<feature type="compositionally biased region" description="Low complexity" evidence="2">
    <location>
        <begin position="1104"/>
        <end position="1123"/>
    </location>
</feature>
<evidence type="ECO:0000256" key="2">
    <source>
        <dbReference type="SAM" id="MobiDB-lite"/>
    </source>
</evidence>
<dbReference type="PANTHER" id="PTHR14038">
    <property type="entry name" value="BAT2 HLA-B-ASSOCIATED TRANSCRIPT 2"/>
    <property type="match status" value="1"/>
</dbReference>
<feature type="region of interest" description="Disordered" evidence="2">
    <location>
        <begin position="92"/>
        <end position="253"/>
    </location>
</feature>
<keyword evidence="1" id="KW-0597">Phosphoprotein</keyword>
<feature type="compositionally biased region" description="Gly residues" evidence="2">
    <location>
        <begin position="119"/>
        <end position="132"/>
    </location>
</feature>
<gene>
    <name evidence="4" type="primary">Dsec\GM11310</name>
    <name evidence="4" type="ORF">Dsec_GM11310</name>
</gene>
<dbReference type="PhylomeDB" id="B4IDQ9"/>
<feature type="compositionally biased region" description="Gly residues" evidence="2">
    <location>
        <begin position="196"/>
        <end position="223"/>
    </location>
</feature>
<feature type="region of interest" description="Disordered" evidence="2">
    <location>
        <begin position="1"/>
        <end position="76"/>
    </location>
</feature>
<feature type="region of interest" description="Disordered" evidence="2">
    <location>
        <begin position="494"/>
        <end position="1138"/>
    </location>
</feature>
<feature type="compositionally biased region" description="Low complexity" evidence="2">
    <location>
        <begin position="1012"/>
        <end position="1024"/>
    </location>
</feature>
<dbReference type="HOGENOM" id="CLU_278133_0_0_1"/>
<dbReference type="EMBL" id="CH480830">
    <property type="protein sequence ID" value="EDW45717.1"/>
    <property type="molecule type" value="Genomic_DNA"/>
</dbReference>
<feature type="compositionally biased region" description="Low complexity" evidence="2">
    <location>
        <begin position="644"/>
        <end position="662"/>
    </location>
</feature>
<sequence length="1138" mass="117131">MSTLGGSRGERNAKPKFTALDINRMYKNSRGESSEPSAQKNQVPRKHGMQILGKVPSARRPPANLPSLKAETHTSSNNNLLVSVEGATSGGAGAGGAAGSGAAGTNTSHNNTTAHSGSSGTGGGAGSGGGGAASSSAGGHLSQQLTHSQHQHNNNVALGPNAGKFVNSNNGSSNNNAGSSGSGNKNFKLINNSVGSSGGGGQGGSGGGGSSGVGGGSGSGSGGHSVNSPKTWSAITTGHERGSGGQNYGRQQQQVVPHYQSPQFQYEFPTLDGTVGSGAGGGAGVGSGSGAGKSHYQNQAHHAGHQNHHQHQQHHQQHQQHHQQHQQHYHQQQQHHRDYHHGHGRQYGHHSHRDYRDGSDDVGGGSADLGELSLRPQNDTAAWLQQQEKAAKVAAAAAADQGLNLQAPGHHQIGGNGGAGGGSGGAVPLPILSLMPSFMRSGAPMPASGATAASILAGGSLDTSALPNAPYQNGILGARSASPAVVGSGSFRAATAIPKRPPTSSSPPQSGLGIGGSPTPPQSQQQANGGGAGRKDKDYVVEPEVAQMQRPIIREEDLERLNAIAKDDSWTKQDDIDYTKKLTFSDDESTPEEHQGQGKQHSSAQLQAQGSSSSNDQRKLSASTTSWQRGKESTDRDQPTEGIQDQQQQLQQQQQQQEVRQQNGHRGSSGNVGAPVAGGIALDASVYERVKQRKEEEERREMERKQAAAKKLQELEMKMNSKKAAAAALAGAEGGVSSASVPMSNEVPPTSAPLGNASEDEGGGQGGGGGLHRRPRGSISSLGSGVTPTGGAGGGGGGVSSSSSAGGDYGQKNFLTHFQSNLPPRFQRQQQQQQQQLPRLEKSASASSAFDSNSRYLQKGGVSGGGGGVSGGAPANAGQGRSISGAYVQRGASVGGSSGYGRNRHDSNSAREDQDLDQQRFTRGQDYRHAQALPRSISENSHRKTSVSSAGDDVLGGSCSSWAEQTDAEQKVHHRHREESFSSSHSHDSAVQIKILQRPARQPSLSEESSTQQKQLPASPQQQKTLTTDPMPTQILRRSVDIDKSGDERAEDKSALESDDKAKSAGKAEEDKSGNKRVSPRSGAACGGRGGRGYAGSSGGSSVGSGSSYRGQRSASDWGSSRGSGRRRAADATTAAGG</sequence>
<feature type="compositionally biased region" description="Basic and acidic residues" evidence="2">
    <location>
        <begin position="977"/>
        <end position="988"/>
    </location>
</feature>
<name>B4IDQ9_DROSE</name>
<feature type="compositionally biased region" description="Basic residues" evidence="2">
    <location>
        <begin position="302"/>
        <end position="353"/>
    </location>
</feature>
<feature type="compositionally biased region" description="Basic and acidic residues" evidence="2">
    <location>
        <begin position="629"/>
        <end position="639"/>
    </location>
</feature>
<feature type="compositionally biased region" description="Gly residues" evidence="2">
    <location>
        <begin position="788"/>
        <end position="799"/>
    </location>
</feature>
<organism evidence="5">
    <name type="scientific">Drosophila sechellia</name>
    <name type="common">Fruit fly</name>
    <dbReference type="NCBI Taxonomy" id="7238"/>
    <lineage>
        <taxon>Eukaryota</taxon>
        <taxon>Metazoa</taxon>
        <taxon>Ecdysozoa</taxon>
        <taxon>Arthropoda</taxon>
        <taxon>Hexapoda</taxon>
        <taxon>Insecta</taxon>
        <taxon>Pterygota</taxon>
        <taxon>Neoptera</taxon>
        <taxon>Endopterygota</taxon>
        <taxon>Diptera</taxon>
        <taxon>Brachycera</taxon>
        <taxon>Muscomorpha</taxon>
        <taxon>Ephydroidea</taxon>
        <taxon>Drosophilidae</taxon>
        <taxon>Drosophila</taxon>
        <taxon>Sophophora</taxon>
    </lineage>
</organism>
<evidence type="ECO:0000313" key="5">
    <source>
        <dbReference type="Proteomes" id="UP000001292"/>
    </source>
</evidence>
<feature type="compositionally biased region" description="Low complexity" evidence="2">
    <location>
        <begin position="167"/>
        <end position="186"/>
    </location>
</feature>
<evidence type="ECO:0000259" key="3">
    <source>
        <dbReference type="Pfam" id="PF07001"/>
    </source>
</evidence>
<feature type="compositionally biased region" description="Low complexity" evidence="2">
    <location>
        <begin position="724"/>
        <end position="740"/>
    </location>
</feature>
<dbReference type="InterPro" id="IPR033184">
    <property type="entry name" value="PRRC2"/>
</dbReference>
<evidence type="ECO:0000256" key="1">
    <source>
        <dbReference type="ARBA" id="ARBA00022553"/>
    </source>
</evidence>
<feature type="compositionally biased region" description="Basic and acidic residues" evidence="2">
    <location>
        <begin position="1038"/>
        <end position="1074"/>
    </location>
</feature>
<feature type="region of interest" description="Disordered" evidence="2">
    <location>
        <begin position="268"/>
        <end position="372"/>
    </location>
</feature>
<evidence type="ECO:0000313" key="4">
    <source>
        <dbReference type="EMBL" id="EDW45717.1"/>
    </source>
</evidence>
<keyword evidence="5" id="KW-1185">Reference proteome</keyword>
<feature type="compositionally biased region" description="Low complexity" evidence="2">
    <location>
        <begin position="103"/>
        <end position="118"/>
    </location>
</feature>
<reference evidence="4 5" key="1">
    <citation type="journal article" date="2007" name="Nature">
        <title>Evolution of genes and genomes on the Drosophila phylogeny.</title>
        <authorList>
            <consortium name="Drosophila 12 Genomes Consortium"/>
            <person name="Clark A.G."/>
            <person name="Eisen M.B."/>
            <person name="Smith D.R."/>
            <person name="Bergman C.M."/>
            <person name="Oliver B."/>
            <person name="Markow T.A."/>
            <person name="Kaufman T.C."/>
            <person name="Kellis M."/>
            <person name="Gelbart W."/>
            <person name="Iyer V.N."/>
            <person name="Pollard D.A."/>
            <person name="Sackton T.B."/>
            <person name="Larracuente A.M."/>
            <person name="Singh N.D."/>
            <person name="Abad J.P."/>
            <person name="Abt D.N."/>
            <person name="Adryan B."/>
            <person name="Aguade M."/>
            <person name="Akashi H."/>
            <person name="Anderson W.W."/>
            <person name="Aquadro C.F."/>
            <person name="Ardell D.H."/>
            <person name="Arguello R."/>
            <person name="Artieri C.G."/>
            <person name="Barbash D.A."/>
            <person name="Barker D."/>
            <person name="Barsanti P."/>
            <person name="Batterham P."/>
            <person name="Batzoglou S."/>
            <person name="Begun D."/>
            <person name="Bhutkar A."/>
            <person name="Blanco E."/>
            <person name="Bosak S.A."/>
            <person name="Bradley R.K."/>
            <person name="Brand A.D."/>
            <person name="Brent M.R."/>
            <person name="Brooks A.N."/>
            <person name="Brown R.H."/>
            <person name="Butlin R.K."/>
            <person name="Caggese C."/>
            <person name="Calvi B.R."/>
            <person name="Bernardo de Carvalho A."/>
            <person name="Caspi A."/>
            <person name="Castrezana S."/>
            <person name="Celniker S.E."/>
            <person name="Chang J.L."/>
            <person name="Chapple C."/>
            <person name="Chatterji S."/>
            <person name="Chinwalla A."/>
            <person name="Civetta A."/>
            <person name="Clifton S.W."/>
            <person name="Comeron J.M."/>
            <person name="Costello J.C."/>
            <person name="Coyne J.A."/>
            <person name="Daub J."/>
            <person name="David R.G."/>
            <person name="Delcher A.L."/>
            <person name="Delehaunty K."/>
            <person name="Do C.B."/>
            <person name="Ebling H."/>
            <person name="Edwards K."/>
            <person name="Eickbush T."/>
            <person name="Evans J.D."/>
            <person name="Filipski A."/>
            <person name="Findeiss S."/>
            <person name="Freyhult E."/>
            <person name="Fulton L."/>
            <person name="Fulton R."/>
            <person name="Garcia A.C."/>
            <person name="Gardiner A."/>
            <person name="Garfield D.A."/>
            <person name="Garvin B.E."/>
            <person name="Gibson G."/>
            <person name="Gilbert D."/>
            <person name="Gnerre S."/>
            <person name="Godfrey J."/>
            <person name="Good R."/>
            <person name="Gotea V."/>
            <person name="Gravely B."/>
            <person name="Greenberg A.J."/>
            <person name="Griffiths-Jones S."/>
            <person name="Gross S."/>
            <person name="Guigo R."/>
            <person name="Gustafson E.A."/>
            <person name="Haerty W."/>
            <person name="Hahn M.W."/>
            <person name="Halligan D.L."/>
            <person name="Halpern A.L."/>
            <person name="Halter G.M."/>
            <person name="Han M.V."/>
            <person name="Heger A."/>
            <person name="Hillier L."/>
            <person name="Hinrichs A.S."/>
            <person name="Holmes I."/>
            <person name="Hoskins R.A."/>
            <person name="Hubisz M.J."/>
            <person name="Hultmark D."/>
            <person name="Huntley M.A."/>
            <person name="Jaffe D.B."/>
            <person name="Jagadeeshan S."/>
            <person name="Jeck W.R."/>
            <person name="Johnson J."/>
            <person name="Jones C.D."/>
            <person name="Jordan W.C."/>
            <person name="Karpen G.H."/>
            <person name="Kataoka E."/>
            <person name="Keightley P.D."/>
            <person name="Kheradpour P."/>
            <person name="Kirkness E.F."/>
            <person name="Koerich L.B."/>
            <person name="Kristiansen K."/>
            <person name="Kudrna D."/>
            <person name="Kulathinal R.J."/>
            <person name="Kumar S."/>
            <person name="Kwok R."/>
            <person name="Lander E."/>
            <person name="Langley C.H."/>
            <person name="Lapoint R."/>
            <person name="Lazzaro B.P."/>
            <person name="Lee S.J."/>
            <person name="Levesque L."/>
            <person name="Li R."/>
            <person name="Lin C.F."/>
            <person name="Lin M.F."/>
            <person name="Lindblad-Toh K."/>
            <person name="Llopart A."/>
            <person name="Long M."/>
            <person name="Low L."/>
            <person name="Lozovsky E."/>
            <person name="Lu J."/>
            <person name="Luo M."/>
            <person name="Machado C.A."/>
            <person name="Makalowski W."/>
            <person name="Marzo M."/>
            <person name="Matsuda M."/>
            <person name="Matzkin L."/>
            <person name="McAllister B."/>
            <person name="McBride C.S."/>
            <person name="McKernan B."/>
            <person name="McKernan K."/>
            <person name="Mendez-Lago M."/>
            <person name="Minx P."/>
            <person name="Mollenhauer M.U."/>
            <person name="Montooth K."/>
            <person name="Mount S.M."/>
            <person name="Mu X."/>
            <person name="Myers E."/>
            <person name="Negre B."/>
            <person name="Newfeld S."/>
            <person name="Nielsen R."/>
            <person name="Noor M.A."/>
            <person name="O'Grady P."/>
            <person name="Pachter L."/>
            <person name="Papaceit M."/>
            <person name="Parisi M.J."/>
            <person name="Parisi M."/>
            <person name="Parts L."/>
            <person name="Pedersen J.S."/>
            <person name="Pesole G."/>
            <person name="Phillippy A.M."/>
            <person name="Ponting C.P."/>
            <person name="Pop M."/>
            <person name="Porcelli D."/>
            <person name="Powell J.R."/>
            <person name="Prohaska S."/>
            <person name="Pruitt K."/>
            <person name="Puig M."/>
            <person name="Quesneville H."/>
            <person name="Ram K.R."/>
            <person name="Rand D."/>
            <person name="Rasmussen M.D."/>
            <person name="Reed L.K."/>
            <person name="Reenan R."/>
            <person name="Reily A."/>
            <person name="Remington K.A."/>
            <person name="Rieger T.T."/>
            <person name="Ritchie M.G."/>
            <person name="Robin C."/>
            <person name="Rogers Y.H."/>
            <person name="Rohde C."/>
            <person name="Rozas J."/>
            <person name="Rubenfield M.J."/>
            <person name="Ruiz A."/>
            <person name="Russo S."/>
            <person name="Salzberg S.L."/>
            <person name="Sanchez-Gracia A."/>
            <person name="Saranga D.J."/>
            <person name="Sato H."/>
            <person name="Schaeffer S.W."/>
            <person name="Schatz M.C."/>
            <person name="Schlenke T."/>
            <person name="Schwartz R."/>
            <person name="Segarra C."/>
            <person name="Singh R.S."/>
            <person name="Sirot L."/>
            <person name="Sirota M."/>
            <person name="Sisneros N.B."/>
            <person name="Smith C.D."/>
            <person name="Smith T.F."/>
            <person name="Spieth J."/>
            <person name="Stage D.E."/>
            <person name="Stark A."/>
            <person name="Stephan W."/>
            <person name="Strausberg R.L."/>
            <person name="Strempel S."/>
            <person name="Sturgill D."/>
            <person name="Sutton G."/>
            <person name="Sutton G.G."/>
            <person name="Tao W."/>
            <person name="Teichmann S."/>
            <person name="Tobari Y.N."/>
            <person name="Tomimura Y."/>
            <person name="Tsolas J.M."/>
            <person name="Valente V.L."/>
            <person name="Venter E."/>
            <person name="Venter J.C."/>
            <person name="Vicario S."/>
            <person name="Vieira F.G."/>
            <person name="Vilella A.J."/>
            <person name="Villasante A."/>
            <person name="Walenz B."/>
            <person name="Wang J."/>
            <person name="Wasserman M."/>
            <person name="Watts T."/>
            <person name="Wilson D."/>
            <person name="Wilson R.K."/>
            <person name="Wing R.A."/>
            <person name="Wolfner M.F."/>
            <person name="Wong A."/>
            <person name="Wong G.K."/>
            <person name="Wu C.I."/>
            <person name="Wu G."/>
            <person name="Yamamoto D."/>
            <person name="Yang H.P."/>
            <person name="Yang S.P."/>
            <person name="Yorke J.A."/>
            <person name="Yoshida K."/>
            <person name="Zdobnov E."/>
            <person name="Zhang P."/>
            <person name="Zhang Y."/>
            <person name="Zimin A.V."/>
            <person name="Baldwin J."/>
            <person name="Abdouelleil A."/>
            <person name="Abdulkadir J."/>
            <person name="Abebe A."/>
            <person name="Abera B."/>
            <person name="Abreu J."/>
            <person name="Acer S.C."/>
            <person name="Aftuck L."/>
            <person name="Alexander A."/>
            <person name="An P."/>
            <person name="Anderson E."/>
            <person name="Anderson S."/>
            <person name="Arachi H."/>
            <person name="Azer M."/>
            <person name="Bachantsang P."/>
            <person name="Barry A."/>
            <person name="Bayul T."/>
            <person name="Berlin A."/>
            <person name="Bessette D."/>
            <person name="Bloom T."/>
            <person name="Blye J."/>
            <person name="Boguslavskiy L."/>
            <person name="Bonnet C."/>
            <person name="Boukhgalter B."/>
            <person name="Bourzgui I."/>
            <person name="Brown A."/>
            <person name="Cahill P."/>
            <person name="Channer S."/>
            <person name="Cheshatsang Y."/>
            <person name="Chuda L."/>
            <person name="Citroen M."/>
            <person name="Collymore A."/>
            <person name="Cooke P."/>
            <person name="Costello M."/>
            <person name="D'Aco K."/>
            <person name="Daza R."/>
            <person name="De Haan G."/>
            <person name="DeGray S."/>
            <person name="DeMaso C."/>
            <person name="Dhargay N."/>
            <person name="Dooley K."/>
            <person name="Dooley E."/>
            <person name="Doricent M."/>
            <person name="Dorje P."/>
            <person name="Dorjee K."/>
            <person name="Dupes A."/>
            <person name="Elong R."/>
            <person name="Falk J."/>
            <person name="Farina A."/>
            <person name="Faro S."/>
            <person name="Ferguson D."/>
            <person name="Fisher S."/>
            <person name="Foley C.D."/>
            <person name="Franke A."/>
            <person name="Friedrich D."/>
            <person name="Gadbois L."/>
            <person name="Gearin G."/>
            <person name="Gearin C.R."/>
            <person name="Giannoukos G."/>
            <person name="Goode T."/>
            <person name="Graham J."/>
            <person name="Grandbois E."/>
            <person name="Grewal S."/>
            <person name="Gyaltsen K."/>
            <person name="Hafez N."/>
            <person name="Hagos B."/>
            <person name="Hall J."/>
            <person name="Henson C."/>
            <person name="Hollinger A."/>
            <person name="Honan T."/>
            <person name="Huard M.D."/>
            <person name="Hughes L."/>
            <person name="Hurhula B."/>
            <person name="Husby M.E."/>
            <person name="Kamat A."/>
            <person name="Kanga B."/>
            <person name="Kashin S."/>
            <person name="Khazanovich D."/>
            <person name="Kisner P."/>
            <person name="Lance K."/>
            <person name="Lara M."/>
            <person name="Lee W."/>
            <person name="Lennon N."/>
            <person name="Letendre F."/>
            <person name="LeVine R."/>
            <person name="Lipovsky A."/>
            <person name="Liu X."/>
            <person name="Liu J."/>
            <person name="Liu S."/>
            <person name="Lokyitsang T."/>
            <person name="Lokyitsang Y."/>
            <person name="Lubonja R."/>
            <person name="Lui A."/>
            <person name="MacDonald P."/>
            <person name="Magnisalis V."/>
            <person name="Maru K."/>
            <person name="Matthews C."/>
            <person name="McCusker W."/>
            <person name="McDonough S."/>
            <person name="Mehta T."/>
            <person name="Meldrim J."/>
            <person name="Meneus L."/>
            <person name="Mihai O."/>
            <person name="Mihalev A."/>
            <person name="Mihova T."/>
            <person name="Mittelman R."/>
            <person name="Mlenga V."/>
            <person name="Montmayeur A."/>
            <person name="Mulrain L."/>
            <person name="Navidi A."/>
            <person name="Naylor J."/>
            <person name="Negash T."/>
            <person name="Nguyen T."/>
            <person name="Nguyen N."/>
            <person name="Nicol R."/>
            <person name="Norbu C."/>
            <person name="Norbu N."/>
            <person name="Novod N."/>
            <person name="O'Neill B."/>
            <person name="Osman S."/>
            <person name="Markiewicz E."/>
            <person name="Oyono O.L."/>
            <person name="Patti C."/>
            <person name="Phunkhang P."/>
            <person name="Pierre F."/>
            <person name="Priest M."/>
            <person name="Raghuraman S."/>
            <person name="Rege F."/>
            <person name="Reyes R."/>
            <person name="Rise C."/>
            <person name="Rogov P."/>
            <person name="Ross K."/>
            <person name="Ryan E."/>
            <person name="Settipalli S."/>
            <person name="Shea T."/>
            <person name="Sherpa N."/>
            <person name="Shi L."/>
            <person name="Shih D."/>
            <person name="Sparrow T."/>
            <person name="Spaulding J."/>
            <person name="Stalker J."/>
            <person name="Stange-Thomann N."/>
            <person name="Stavropoulos S."/>
            <person name="Stone C."/>
            <person name="Strader C."/>
            <person name="Tesfaye S."/>
            <person name="Thomson T."/>
            <person name="Thoulutsang Y."/>
            <person name="Thoulutsang D."/>
            <person name="Topham K."/>
            <person name="Topping I."/>
            <person name="Tsamla T."/>
            <person name="Vassiliev H."/>
            <person name="Vo A."/>
            <person name="Wangchuk T."/>
            <person name="Wangdi T."/>
            <person name="Weiand M."/>
            <person name="Wilkinson J."/>
            <person name="Wilson A."/>
            <person name="Yadav S."/>
            <person name="Young G."/>
            <person name="Yu Q."/>
            <person name="Zembek L."/>
            <person name="Zhong D."/>
            <person name="Zimmer A."/>
            <person name="Zwirko Z."/>
            <person name="Jaffe D.B."/>
            <person name="Alvarez P."/>
            <person name="Brockman W."/>
            <person name="Butler J."/>
            <person name="Chin C."/>
            <person name="Gnerre S."/>
            <person name="Grabherr M."/>
            <person name="Kleber M."/>
            <person name="Mauceli E."/>
            <person name="MacCallum I."/>
        </authorList>
    </citation>
    <scope>NUCLEOTIDE SEQUENCE [LARGE SCALE GENOMIC DNA]</scope>
    <source>
        <strain evidence="5">Rob3c / Tucson 14021-0248.25</strain>
    </source>
</reference>